<organism evidence="2 3">
    <name type="scientific">Candidatus Mcinerneyibacterium aminivorans</name>
    <dbReference type="NCBI Taxonomy" id="2703815"/>
    <lineage>
        <taxon>Bacteria</taxon>
        <taxon>Candidatus Macinerneyibacteriota</taxon>
        <taxon>Candidatus Mcinerneyibacteria</taxon>
        <taxon>Candidatus Mcinerneyibacteriales</taxon>
        <taxon>Candidatus Mcinerneyibacteriaceae</taxon>
        <taxon>Candidatus Mcinerneyibacterium</taxon>
    </lineage>
</organism>
<feature type="repeat" description="TPR" evidence="1">
    <location>
        <begin position="96"/>
        <end position="129"/>
    </location>
</feature>
<evidence type="ECO:0000256" key="1">
    <source>
        <dbReference type="PROSITE-ProRule" id="PRU00339"/>
    </source>
</evidence>
<accession>A0A5D0MIA0</accession>
<keyword evidence="3" id="KW-1185">Reference proteome</keyword>
<dbReference type="SMART" id="SM00028">
    <property type="entry name" value="TPR"/>
    <property type="match status" value="5"/>
</dbReference>
<gene>
    <name evidence="2" type="ORF">FXF47_06020</name>
</gene>
<reference evidence="2" key="1">
    <citation type="submission" date="2019-08" db="EMBL/GenBank/DDBJ databases">
        <title>Genomic characterization of a novel candidate phylum (ARYD3) from a high temperature, high salinity tertiary oil reservoir in north central Oklahoma, USA.</title>
        <authorList>
            <person name="Youssef N.H."/>
            <person name="Yadav A."/>
            <person name="Elshahed M.S."/>
        </authorList>
    </citation>
    <scope>NUCLEOTIDE SEQUENCE [LARGE SCALE GENOMIC DNA]</scope>
    <source>
        <strain evidence="2">ARYD3</strain>
    </source>
</reference>
<dbReference type="Gene3D" id="1.25.40.10">
    <property type="entry name" value="Tetratricopeptide repeat domain"/>
    <property type="match status" value="3"/>
</dbReference>
<sequence length="302" mass="36083">MKKKIILITAAVVFIFTGCSKEFNSNIKRGRRALNNNKLIDAIGYFENATKLKPEEPKGYYWLAMAYKEKMRYGNFVINMNKTMIYGKKKYKEDIADAYYEFAKELEKNNRIETMYDAFERLLEIDPDYKIEEDYAIHLGNKYYEDEYDYKKALEFYKNVENTELPDEMKKTILYRIAYCHYQLGNYVTANKYYNMILEEYPNHPKLKTIYYNIGKINFQLAQKAFNNKNYGEAIVRGETVLKIGKPKLWLSEIHRILGDSYLEKDNKEKALEMYNKIVENDPYRSHKDTLYALKKIKELKK</sequence>
<dbReference type="InterPro" id="IPR019734">
    <property type="entry name" value="TPR_rpt"/>
</dbReference>
<name>A0A5D0MIA0_9BACT</name>
<dbReference type="AlphaFoldDB" id="A0A5D0MIA0"/>
<evidence type="ECO:0000313" key="3">
    <source>
        <dbReference type="Proteomes" id="UP000324143"/>
    </source>
</evidence>
<feature type="repeat" description="TPR" evidence="1">
    <location>
        <begin position="171"/>
        <end position="204"/>
    </location>
</feature>
<evidence type="ECO:0000313" key="2">
    <source>
        <dbReference type="EMBL" id="TYB30978.1"/>
    </source>
</evidence>
<dbReference type="Pfam" id="PF13174">
    <property type="entry name" value="TPR_6"/>
    <property type="match status" value="2"/>
</dbReference>
<feature type="repeat" description="TPR" evidence="1">
    <location>
        <begin position="252"/>
        <end position="285"/>
    </location>
</feature>
<dbReference type="Pfam" id="PF13181">
    <property type="entry name" value="TPR_8"/>
    <property type="match status" value="1"/>
</dbReference>
<protein>
    <submittedName>
        <fullName evidence="2">Tetratricopeptide repeat protein</fullName>
    </submittedName>
</protein>
<dbReference type="InterPro" id="IPR011990">
    <property type="entry name" value="TPR-like_helical_dom_sf"/>
</dbReference>
<dbReference type="SUPFAM" id="SSF48452">
    <property type="entry name" value="TPR-like"/>
    <property type="match status" value="1"/>
</dbReference>
<proteinExistence type="predicted"/>
<dbReference type="Proteomes" id="UP000324143">
    <property type="component" value="Unassembled WGS sequence"/>
</dbReference>
<dbReference type="PROSITE" id="PS51257">
    <property type="entry name" value="PROKAR_LIPOPROTEIN"/>
    <property type="match status" value="1"/>
</dbReference>
<dbReference type="Pfam" id="PF13432">
    <property type="entry name" value="TPR_16"/>
    <property type="match status" value="1"/>
</dbReference>
<keyword evidence="1" id="KW-0802">TPR repeat</keyword>
<dbReference type="EMBL" id="VSIX01000058">
    <property type="protein sequence ID" value="TYB30978.1"/>
    <property type="molecule type" value="Genomic_DNA"/>
</dbReference>
<dbReference type="PROSITE" id="PS50005">
    <property type="entry name" value="TPR"/>
    <property type="match status" value="3"/>
</dbReference>
<comment type="caution">
    <text evidence="2">The sequence shown here is derived from an EMBL/GenBank/DDBJ whole genome shotgun (WGS) entry which is preliminary data.</text>
</comment>